<keyword evidence="3 9" id="KW-0238">DNA-binding</keyword>
<evidence type="ECO:0000256" key="4">
    <source>
        <dbReference type="ARBA" id="ARBA00023163"/>
    </source>
</evidence>
<dbReference type="PANTHER" id="PTHR43214">
    <property type="entry name" value="TWO-COMPONENT RESPONSE REGULATOR"/>
    <property type="match status" value="1"/>
</dbReference>
<dbReference type="PANTHER" id="PTHR43214:SF41">
    <property type="entry name" value="NITRATE_NITRITE RESPONSE REGULATOR PROTEIN NARP"/>
    <property type="match status" value="1"/>
</dbReference>
<evidence type="ECO:0000256" key="5">
    <source>
        <dbReference type="PROSITE-ProRule" id="PRU00169"/>
    </source>
</evidence>
<evidence type="ECO:0000256" key="6">
    <source>
        <dbReference type="SAM" id="MobiDB-lite"/>
    </source>
</evidence>
<dbReference type="PROSITE" id="PS00622">
    <property type="entry name" value="HTH_LUXR_1"/>
    <property type="match status" value="1"/>
</dbReference>
<dbReference type="InterPro" id="IPR016032">
    <property type="entry name" value="Sig_transdc_resp-reg_C-effctor"/>
</dbReference>
<dbReference type="KEGG" id="psuu:Psuf_004990"/>
<dbReference type="PROSITE" id="PS50043">
    <property type="entry name" value="HTH_LUXR_2"/>
    <property type="match status" value="1"/>
</dbReference>
<dbReference type="Pfam" id="PF00072">
    <property type="entry name" value="Response_reg"/>
    <property type="match status" value="1"/>
</dbReference>
<dbReference type="AlphaFoldDB" id="A0A6F8YAQ9"/>
<feature type="region of interest" description="Disordered" evidence="6">
    <location>
        <begin position="1"/>
        <end position="22"/>
    </location>
</feature>
<keyword evidence="10" id="KW-1185">Reference proteome</keyword>
<dbReference type="InterPro" id="IPR058245">
    <property type="entry name" value="NreC/VraR/RcsB-like_REC"/>
</dbReference>
<dbReference type="InterPro" id="IPR011006">
    <property type="entry name" value="CheY-like_superfamily"/>
</dbReference>
<dbReference type="GO" id="GO:0003677">
    <property type="term" value="F:DNA binding"/>
    <property type="evidence" value="ECO:0007669"/>
    <property type="project" value="UniProtKB-KW"/>
</dbReference>
<feature type="domain" description="Response regulatory" evidence="8">
    <location>
        <begin position="37"/>
        <end position="153"/>
    </location>
</feature>
<dbReference type="PROSITE" id="PS50110">
    <property type="entry name" value="RESPONSE_REGULATORY"/>
    <property type="match status" value="1"/>
</dbReference>
<evidence type="ECO:0000313" key="10">
    <source>
        <dbReference type="Proteomes" id="UP000503011"/>
    </source>
</evidence>
<dbReference type="PRINTS" id="PR00038">
    <property type="entry name" value="HTHLUXR"/>
</dbReference>
<accession>A0A6F8YAQ9</accession>
<proteinExistence type="predicted"/>
<reference evidence="9 10" key="2">
    <citation type="submission" date="2020-03" db="EMBL/GenBank/DDBJ databases">
        <authorList>
            <person name="Ichikawa N."/>
            <person name="Kimura A."/>
            <person name="Kitahashi Y."/>
            <person name="Uohara A."/>
        </authorList>
    </citation>
    <scope>NUCLEOTIDE SEQUENCE [LARGE SCALE GENOMIC DNA]</scope>
    <source>
        <strain evidence="9 10">NBRC 105367</strain>
    </source>
</reference>
<reference evidence="9 10" key="1">
    <citation type="submission" date="2020-03" db="EMBL/GenBank/DDBJ databases">
        <title>Whole genome shotgun sequence of Phytohabitans suffuscus NBRC 105367.</title>
        <authorList>
            <person name="Komaki H."/>
            <person name="Tamura T."/>
        </authorList>
    </citation>
    <scope>NUCLEOTIDE SEQUENCE [LARGE SCALE GENOMIC DNA]</scope>
    <source>
        <strain evidence="9 10">NBRC 105367</strain>
    </source>
</reference>
<keyword evidence="1 5" id="KW-0597">Phosphoprotein</keyword>
<dbReference type="InterPro" id="IPR000792">
    <property type="entry name" value="Tscrpt_reg_LuxR_C"/>
</dbReference>
<keyword evidence="2" id="KW-0805">Transcription regulation</keyword>
<dbReference type="InterPro" id="IPR001789">
    <property type="entry name" value="Sig_transdc_resp-reg_receiver"/>
</dbReference>
<evidence type="ECO:0000259" key="7">
    <source>
        <dbReference type="PROSITE" id="PS50043"/>
    </source>
</evidence>
<keyword evidence="4" id="KW-0804">Transcription</keyword>
<dbReference type="Gene3D" id="3.40.50.2300">
    <property type="match status" value="1"/>
</dbReference>
<sequence>MATDANKTIGAVIEGGPTNLPEELRTEADAGENPTTRLLLVDDRNLSRLGVRILIERVPGFTVVGEASNAREAIRQTTALTPDVVVVDALAQSIDAGDVTTKLMACGPRRPPRVLILVNVGDQGRDALRAGATGVLSKDVTSDEFISAIRIVAAGYMVVAAQETPSLFAATLADQFVLDLEAQASLTPREMDVLQLVARGATNAEISRQLSLRESTVKSHVQHLLTKLNLPSRVHAVIYAFRTGLVEMGVPESNSPRR</sequence>
<feature type="modified residue" description="4-aspartylphosphate" evidence="5">
    <location>
        <position position="88"/>
    </location>
</feature>
<evidence type="ECO:0000256" key="1">
    <source>
        <dbReference type="ARBA" id="ARBA00022553"/>
    </source>
</evidence>
<dbReference type="SUPFAM" id="SSF46894">
    <property type="entry name" value="C-terminal effector domain of the bipartite response regulators"/>
    <property type="match status" value="1"/>
</dbReference>
<feature type="domain" description="HTH luxR-type" evidence="7">
    <location>
        <begin position="179"/>
        <end position="244"/>
    </location>
</feature>
<organism evidence="9 10">
    <name type="scientific">Phytohabitans suffuscus</name>
    <dbReference type="NCBI Taxonomy" id="624315"/>
    <lineage>
        <taxon>Bacteria</taxon>
        <taxon>Bacillati</taxon>
        <taxon>Actinomycetota</taxon>
        <taxon>Actinomycetes</taxon>
        <taxon>Micromonosporales</taxon>
        <taxon>Micromonosporaceae</taxon>
    </lineage>
</organism>
<name>A0A6F8YAQ9_9ACTN</name>
<evidence type="ECO:0000259" key="8">
    <source>
        <dbReference type="PROSITE" id="PS50110"/>
    </source>
</evidence>
<dbReference type="CDD" id="cd17535">
    <property type="entry name" value="REC_NarL-like"/>
    <property type="match status" value="1"/>
</dbReference>
<dbReference type="SUPFAM" id="SSF52172">
    <property type="entry name" value="CheY-like"/>
    <property type="match status" value="1"/>
</dbReference>
<dbReference type="GO" id="GO:0000160">
    <property type="term" value="P:phosphorelay signal transduction system"/>
    <property type="evidence" value="ECO:0007669"/>
    <property type="project" value="InterPro"/>
</dbReference>
<dbReference type="GO" id="GO:0006355">
    <property type="term" value="P:regulation of DNA-templated transcription"/>
    <property type="evidence" value="ECO:0007669"/>
    <property type="project" value="InterPro"/>
</dbReference>
<dbReference type="SMART" id="SM00421">
    <property type="entry name" value="HTH_LUXR"/>
    <property type="match status" value="1"/>
</dbReference>
<gene>
    <name evidence="9" type="ORF">Psuf_004990</name>
</gene>
<dbReference type="Pfam" id="PF00196">
    <property type="entry name" value="GerE"/>
    <property type="match status" value="1"/>
</dbReference>
<evidence type="ECO:0000313" key="9">
    <source>
        <dbReference type="EMBL" id="BCB83186.1"/>
    </source>
</evidence>
<evidence type="ECO:0000256" key="3">
    <source>
        <dbReference type="ARBA" id="ARBA00023125"/>
    </source>
</evidence>
<dbReference type="Proteomes" id="UP000503011">
    <property type="component" value="Chromosome"/>
</dbReference>
<dbReference type="CDD" id="cd06170">
    <property type="entry name" value="LuxR_C_like"/>
    <property type="match status" value="1"/>
</dbReference>
<dbReference type="EMBL" id="AP022871">
    <property type="protein sequence ID" value="BCB83186.1"/>
    <property type="molecule type" value="Genomic_DNA"/>
</dbReference>
<protein>
    <submittedName>
        <fullName evidence="9">DNA-binding response regulator</fullName>
    </submittedName>
</protein>
<evidence type="ECO:0000256" key="2">
    <source>
        <dbReference type="ARBA" id="ARBA00023015"/>
    </source>
</evidence>
<dbReference type="SMART" id="SM00448">
    <property type="entry name" value="REC"/>
    <property type="match status" value="1"/>
</dbReference>
<dbReference type="InterPro" id="IPR039420">
    <property type="entry name" value="WalR-like"/>
</dbReference>